<dbReference type="SUPFAM" id="SSF51445">
    <property type="entry name" value="(Trans)glycosidases"/>
    <property type="match status" value="1"/>
</dbReference>
<protein>
    <submittedName>
        <fullName evidence="1">Alpha-galactosidase</fullName>
    </submittedName>
</protein>
<organism evidence="1 2">
    <name type="scientific">Bifidobacterium aemilianum</name>
    <dbReference type="NCBI Taxonomy" id="2493120"/>
    <lineage>
        <taxon>Bacteria</taxon>
        <taxon>Bacillati</taxon>
        <taxon>Actinomycetota</taxon>
        <taxon>Actinomycetes</taxon>
        <taxon>Bifidobacteriales</taxon>
        <taxon>Bifidobacteriaceae</taxon>
        <taxon>Bifidobacterium</taxon>
    </lineage>
</organism>
<dbReference type="InterPro" id="IPR017853">
    <property type="entry name" value="GH"/>
</dbReference>
<evidence type="ECO:0000313" key="1">
    <source>
        <dbReference type="EMBL" id="RBP97779.1"/>
    </source>
</evidence>
<name>A0A366K7Y1_9BIFI</name>
<comment type="caution">
    <text evidence="1">The sequence shown here is derived from an EMBL/GenBank/DDBJ whole genome shotgun (WGS) entry which is preliminary data.</text>
</comment>
<dbReference type="Gene3D" id="3.20.20.70">
    <property type="entry name" value="Aldolase class I"/>
    <property type="match status" value="1"/>
</dbReference>
<dbReference type="EMBL" id="PDCG01000003">
    <property type="protein sequence ID" value="RBP97779.1"/>
    <property type="molecule type" value="Genomic_DNA"/>
</dbReference>
<sequence length="541" mass="60256">MAVISQALSEPDLIRIVTEAGTFDSTTGGYQHADIRLRCQSTAAGSLRVSLQADQTPVSMVTLRWERPMPKEGRYLADEWERGYGTMGFRGLVPNRIMPWYFAHVAGGRTSAYGVKVRPDAMCFWQVDSSGITLNMDVRSGGRGVILAGGTLKLAEVLALAYEEVDSFEAIRSFCAALCTDPLCAGGPVYGSNNWYYAYGQSSQAETLADADYLAQLSEGNAVRPFLVLDDCWQEDRRSDYNGGPWRQGNDDFPSMRALAQGISARGVRPGIWARLLLDESAAIPDEWRLAHTGCLDPTHPDALAHIAADVERFCAWGYELIKHDFSTLDLFGRYGWEMNPLVTQGGWHFHDRSRTSAQVVKDLYRTILERAQPYGTLILGCDTIGHLGAGLMHIDRVGDDTSGVSWERTRCNGINTLAFRLPQHGTFFDIDADCIGISSSIDWQLNRQWSDLLARSGTPYFFSARAHSVPAEVEGQLRVDLGRAARPQGISKPLDWELTDCPEDWESDGERRHYSWYGRAGIEFAWHSNRSMPMLSIIDE</sequence>
<accession>A0A366K7Y1</accession>
<dbReference type="OrthoDB" id="9785502at2"/>
<dbReference type="Proteomes" id="UP000252530">
    <property type="component" value="Unassembled WGS sequence"/>
</dbReference>
<dbReference type="RefSeq" id="WP_113860029.1">
    <property type="nucleotide sequence ID" value="NZ_PDCG01000003.1"/>
</dbReference>
<reference evidence="1 2" key="1">
    <citation type="submission" date="2017-10" db="EMBL/GenBank/DDBJ databases">
        <title>Bifidobacterium xylocopum sp. nov. and Bifidobacterium aemilianum sp. nov., from the carpenter bee (Xylocopa violacea) digestive tract.</title>
        <authorList>
            <person name="Alberoni D."/>
            <person name="Baffoni L."/>
            <person name="Di Gioia D."/>
            <person name="Gaggia F."/>
            <person name="Biavati B."/>
        </authorList>
    </citation>
    <scope>NUCLEOTIDE SEQUENCE [LARGE SCALE GENOMIC DNA]</scope>
    <source>
        <strain evidence="1 2">XV10</strain>
    </source>
</reference>
<keyword evidence="2" id="KW-1185">Reference proteome</keyword>
<evidence type="ECO:0000313" key="2">
    <source>
        <dbReference type="Proteomes" id="UP000252530"/>
    </source>
</evidence>
<proteinExistence type="predicted"/>
<gene>
    <name evidence="1" type="ORF">CRD60_04060</name>
</gene>
<dbReference type="InterPro" id="IPR013785">
    <property type="entry name" value="Aldolase_TIM"/>
</dbReference>
<dbReference type="AlphaFoldDB" id="A0A366K7Y1"/>